<dbReference type="RefSeq" id="XP_001748648.1">
    <property type="nucleotide sequence ID" value="XM_001748596.1"/>
</dbReference>
<evidence type="ECO:0000313" key="2">
    <source>
        <dbReference type="Proteomes" id="UP000001357"/>
    </source>
</evidence>
<dbReference type="EMBL" id="CH991565">
    <property type="protein sequence ID" value="EDQ86535.1"/>
    <property type="molecule type" value="Genomic_DNA"/>
</dbReference>
<name>A9V7L1_MONBE</name>
<dbReference type="KEGG" id="mbr:MONBRDRAFT_10907"/>
<organism evidence="1 2">
    <name type="scientific">Monosiga brevicollis</name>
    <name type="common">Choanoflagellate</name>
    <dbReference type="NCBI Taxonomy" id="81824"/>
    <lineage>
        <taxon>Eukaryota</taxon>
        <taxon>Choanoflagellata</taxon>
        <taxon>Craspedida</taxon>
        <taxon>Salpingoecidae</taxon>
        <taxon>Monosiga</taxon>
    </lineage>
</organism>
<evidence type="ECO:0000313" key="1">
    <source>
        <dbReference type="EMBL" id="EDQ86535.1"/>
    </source>
</evidence>
<protein>
    <submittedName>
        <fullName evidence="1">Uncharacterized protein</fullName>
    </submittedName>
</protein>
<feature type="non-terminal residue" evidence="1">
    <location>
        <position position="175"/>
    </location>
</feature>
<dbReference type="Proteomes" id="UP000001357">
    <property type="component" value="Unassembled WGS sequence"/>
</dbReference>
<gene>
    <name evidence="1" type="ORF">MONBRDRAFT_10907</name>
</gene>
<sequence length="175" mass="20124">MRLRDSKRIWRLAYAEDKSTFQPKDFLYELLNRYIGAENWRADEQTDRLFVYTLAAIGELRDPMDVATMIYKIGQMDWSVTEPVAAQSIQDFQEQQCYLRYATPTTGLHTCFHRDGGATVYLGEESECPSLGMFRDQRREGIGLMIHGTTRPLEPAQANHVHEHDALNSAEANPH</sequence>
<dbReference type="GeneID" id="5893904"/>
<proteinExistence type="predicted"/>
<keyword evidence="2" id="KW-1185">Reference proteome</keyword>
<dbReference type="AlphaFoldDB" id="A9V7L1"/>
<dbReference type="InParanoid" id="A9V7L1"/>
<reference evidence="1 2" key="1">
    <citation type="journal article" date="2008" name="Nature">
        <title>The genome of the choanoflagellate Monosiga brevicollis and the origin of metazoans.</title>
        <authorList>
            <consortium name="JGI Sequencing"/>
            <person name="King N."/>
            <person name="Westbrook M.J."/>
            <person name="Young S.L."/>
            <person name="Kuo A."/>
            <person name="Abedin M."/>
            <person name="Chapman J."/>
            <person name="Fairclough S."/>
            <person name="Hellsten U."/>
            <person name="Isogai Y."/>
            <person name="Letunic I."/>
            <person name="Marr M."/>
            <person name="Pincus D."/>
            <person name="Putnam N."/>
            <person name="Rokas A."/>
            <person name="Wright K.J."/>
            <person name="Zuzow R."/>
            <person name="Dirks W."/>
            <person name="Good M."/>
            <person name="Goodstein D."/>
            <person name="Lemons D."/>
            <person name="Li W."/>
            <person name="Lyons J.B."/>
            <person name="Morris A."/>
            <person name="Nichols S."/>
            <person name="Richter D.J."/>
            <person name="Salamov A."/>
            <person name="Bork P."/>
            <person name="Lim W.A."/>
            <person name="Manning G."/>
            <person name="Miller W.T."/>
            <person name="McGinnis W."/>
            <person name="Shapiro H."/>
            <person name="Tjian R."/>
            <person name="Grigoriev I.V."/>
            <person name="Rokhsar D."/>
        </authorList>
    </citation>
    <scope>NUCLEOTIDE SEQUENCE [LARGE SCALE GENOMIC DNA]</scope>
    <source>
        <strain evidence="2">MX1 / ATCC 50154</strain>
    </source>
</reference>
<accession>A9V7L1</accession>